<dbReference type="Proteomes" id="UP000314294">
    <property type="component" value="Unassembled WGS sequence"/>
</dbReference>
<name>A0A4Z2GJ51_9TELE</name>
<evidence type="ECO:0000256" key="1">
    <source>
        <dbReference type="SAM" id="MobiDB-lite"/>
    </source>
</evidence>
<dbReference type="EMBL" id="SRLO01000520">
    <property type="protein sequence ID" value="TNN53275.1"/>
    <property type="molecule type" value="Genomic_DNA"/>
</dbReference>
<reference evidence="2 3" key="1">
    <citation type="submission" date="2019-03" db="EMBL/GenBank/DDBJ databases">
        <title>First draft genome of Liparis tanakae, snailfish: a comprehensive survey of snailfish specific genes.</title>
        <authorList>
            <person name="Kim W."/>
            <person name="Song I."/>
            <person name="Jeong J.-H."/>
            <person name="Kim D."/>
            <person name="Kim S."/>
            <person name="Ryu S."/>
            <person name="Song J.Y."/>
            <person name="Lee S.K."/>
        </authorList>
    </citation>
    <scope>NUCLEOTIDE SEQUENCE [LARGE SCALE GENOMIC DNA]</scope>
    <source>
        <tissue evidence="2">Muscle</tissue>
    </source>
</reference>
<organism evidence="2 3">
    <name type="scientific">Liparis tanakae</name>
    <name type="common">Tanaka's snailfish</name>
    <dbReference type="NCBI Taxonomy" id="230148"/>
    <lineage>
        <taxon>Eukaryota</taxon>
        <taxon>Metazoa</taxon>
        <taxon>Chordata</taxon>
        <taxon>Craniata</taxon>
        <taxon>Vertebrata</taxon>
        <taxon>Euteleostomi</taxon>
        <taxon>Actinopterygii</taxon>
        <taxon>Neopterygii</taxon>
        <taxon>Teleostei</taxon>
        <taxon>Neoteleostei</taxon>
        <taxon>Acanthomorphata</taxon>
        <taxon>Eupercaria</taxon>
        <taxon>Perciformes</taxon>
        <taxon>Cottioidei</taxon>
        <taxon>Cottales</taxon>
        <taxon>Liparidae</taxon>
        <taxon>Liparis</taxon>
    </lineage>
</organism>
<gene>
    <name evidence="2" type="ORF">EYF80_036509</name>
</gene>
<accession>A0A4Z2GJ51</accession>
<evidence type="ECO:0000313" key="2">
    <source>
        <dbReference type="EMBL" id="TNN53275.1"/>
    </source>
</evidence>
<protein>
    <submittedName>
        <fullName evidence="2">Uncharacterized protein</fullName>
    </submittedName>
</protein>
<evidence type="ECO:0000313" key="3">
    <source>
        <dbReference type="Proteomes" id="UP000314294"/>
    </source>
</evidence>
<proteinExistence type="predicted"/>
<feature type="region of interest" description="Disordered" evidence="1">
    <location>
        <begin position="31"/>
        <end position="63"/>
    </location>
</feature>
<keyword evidence="3" id="KW-1185">Reference proteome</keyword>
<sequence>MEDHQEERNRELESRVKRGIRAGARGLLVTLKGPGEQETESAAQTAPMQQPARRQTDAEHPAKVFEHKQRISRVLGTKAHLLAHTPHIISTRGPTDPPPSSTLCPSFSVRCHATSSMLPPEAAADFIWRDTAGGVDKPSPSPQRRECAKVDRFNSC</sequence>
<feature type="compositionally biased region" description="Basic and acidic residues" evidence="1">
    <location>
        <begin position="143"/>
        <end position="156"/>
    </location>
</feature>
<comment type="caution">
    <text evidence="2">The sequence shown here is derived from an EMBL/GenBank/DDBJ whole genome shotgun (WGS) entry which is preliminary data.</text>
</comment>
<feature type="compositionally biased region" description="Basic and acidic residues" evidence="1">
    <location>
        <begin position="54"/>
        <end position="63"/>
    </location>
</feature>
<dbReference type="AlphaFoldDB" id="A0A4Z2GJ51"/>
<feature type="region of interest" description="Disordered" evidence="1">
    <location>
        <begin position="131"/>
        <end position="156"/>
    </location>
</feature>